<evidence type="ECO:0000259" key="5">
    <source>
        <dbReference type="SMART" id="SM00822"/>
    </source>
</evidence>
<dbReference type="Gene3D" id="3.40.50.720">
    <property type="entry name" value="NAD(P)-binding Rossmann-like Domain"/>
    <property type="match status" value="1"/>
</dbReference>
<evidence type="ECO:0000256" key="2">
    <source>
        <dbReference type="ARBA" id="ARBA00023002"/>
    </source>
</evidence>
<dbReference type="AlphaFoldDB" id="A0A0C6FXA9"/>
<feature type="domain" description="Ketoreductase" evidence="5">
    <location>
        <begin position="11"/>
        <end position="196"/>
    </location>
</feature>
<dbReference type="Pfam" id="PF00106">
    <property type="entry name" value="adh_short"/>
    <property type="match status" value="1"/>
</dbReference>
<proteinExistence type="inferred from homology"/>
<dbReference type="OrthoDB" id="9781689at2"/>
<protein>
    <submittedName>
        <fullName evidence="6">Short-chain dehydrogenase</fullName>
    </submittedName>
</protein>
<reference evidence="7" key="2">
    <citation type="submission" date="2015-01" db="EMBL/GenBank/DDBJ databases">
        <title>Complete genome sequence of Methylobacterium aquaticum strain 22A.</title>
        <authorList>
            <person name="Tani A."/>
            <person name="Ogura Y."/>
            <person name="Hayashi T."/>
        </authorList>
    </citation>
    <scope>NUCLEOTIDE SEQUENCE [LARGE SCALE GENOMIC DNA]</scope>
    <source>
        <strain evidence="7">MA-22A</strain>
    </source>
</reference>
<evidence type="ECO:0000313" key="7">
    <source>
        <dbReference type="Proteomes" id="UP000061432"/>
    </source>
</evidence>
<dbReference type="InterPro" id="IPR020904">
    <property type="entry name" value="Sc_DH/Rdtase_CS"/>
</dbReference>
<dbReference type="Proteomes" id="UP000061432">
    <property type="component" value="Chromosome"/>
</dbReference>
<dbReference type="InterPro" id="IPR002347">
    <property type="entry name" value="SDR_fam"/>
</dbReference>
<dbReference type="RefSeq" id="WP_060848781.1">
    <property type="nucleotide sequence ID" value="NZ_AP014704.1"/>
</dbReference>
<organism evidence="6 7">
    <name type="scientific">Methylobacterium aquaticum</name>
    <dbReference type="NCBI Taxonomy" id="270351"/>
    <lineage>
        <taxon>Bacteria</taxon>
        <taxon>Pseudomonadati</taxon>
        <taxon>Pseudomonadota</taxon>
        <taxon>Alphaproteobacteria</taxon>
        <taxon>Hyphomicrobiales</taxon>
        <taxon>Methylobacteriaceae</taxon>
        <taxon>Methylobacterium</taxon>
    </lineage>
</organism>
<comment type="similarity">
    <text evidence="1 3">Belongs to the short-chain dehydrogenases/reductases (SDR) family.</text>
</comment>
<feature type="compositionally biased region" description="Basic and acidic residues" evidence="4">
    <location>
        <begin position="271"/>
        <end position="295"/>
    </location>
</feature>
<dbReference type="SUPFAM" id="SSF51735">
    <property type="entry name" value="NAD(P)-binding Rossmann-fold domains"/>
    <property type="match status" value="1"/>
</dbReference>
<dbReference type="PROSITE" id="PS00061">
    <property type="entry name" value="ADH_SHORT"/>
    <property type="match status" value="1"/>
</dbReference>
<sequence>MSHAHKPLDRQVIVITGGSSGIGLATARMAARAGARVVLAARNAEALATIQEEIEAAGGEATHVVADVGRREDVQAIADKAVQRFGGFDTWVNDAGISLYGRLEEVSDEDHDRLFQTNFWGVVYGSLVAAPHLRRHGGAIINLGSIASDMAIPLQGMYSASKHAIRGFTDALRSELEQDLAPVSVTLIKPSAIDTPLPQHARNYLDREPKLPPPVYHPDEVAHAILHAAVYPQRDIIVGGGGRAMTGFKKLAPGTFDRLGAVMAGQQLRSEPPRDPHGSLHRPGQDGHVRGDHPGMVRHTSTYTRAKLHPLTTGAVMAGVGLAAAALMKRRA</sequence>
<name>A0A0C6FXA9_9HYPH</name>
<dbReference type="NCBIfam" id="NF005495">
    <property type="entry name" value="PRK07109.1"/>
    <property type="match status" value="1"/>
</dbReference>
<evidence type="ECO:0000256" key="4">
    <source>
        <dbReference type="SAM" id="MobiDB-lite"/>
    </source>
</evidence>
<dbReference type="SMART" id="SM00822">
    <property type="entry name" value="PKS_KR"/>
    <property type="match status" value="1"/>
</dbReference>
<dbReference type="KEGG" id="maqu:Maq22A_c25175"/>
<evidence type="ECO:0000256" key="1">
    <source>
        <dbReference type="ARBA" id="ARBA00006484"/>
    </source>
</evidence>
<dbReference type="PRINTS" id="PR00080">
    <property type="entry name" value="SDRFAMILY"/>
</dbReference>
<feature type="region of interest" description="Disordered" evidence="4">
    <location>
        <begin position="268"/>
        <end position="295"/>
    </location>
</feature>
<dbReference type="PANTHER" id="PTHR44196">
    <property type="entry name" value="DEHYDROGENASE/REDUCTASE SDR FAMILY MEMBER 7B"/>
    <property type="match status" value="1"/>
</dbReference>
<dbReference type="InterPro" id="IPR057326">
    <property type="entry name" value="KR_dom"/>
</dbReference>
<keyword evidence="2" id="KW-0560">Oxidoreductase</keyword>
<accession>A0A0C6FXA9</accession>
<dbReference type="STRING" id="270351.Maq22A_c25175"/>
<dbReference type="FunFam" id="3.40.50.720:FF:000084">
    <property type="entry name" value="Short-chain dehydrogenase reductase"/>
    <property type="match status" value="1"/>
</dbReference>
<dbReference type="PRINTS" id="PR00081">
    <property type="entry name" value="GDHRDH"/>
</dbReference>
<dbReference type="InterPro" id="IPR036291">
    <property type="entry name" value="NAD(P)-bd_dom_sf"/>
</dbReference>
<dbReference type="PATRIC" id="fig|270351.10.peg.4834"/>
<dbReference type="GO" id="GO:0016491">
    <property type="term" value="F:oxidoreductase activity"/>
    <property type="evidence" value="ECO:0007669"/>
    <property type="project" value="UniProtKB-KW"/>
</dbReference>
<evidence type="ECO:0000256" key="3">
    <source>
        <dbReference type="RuleBase" id="RU000363"/>
    </source>
</evidence>
<dbReference type="PANTHER" id="PTHR44196:SF1">
    <property type="entry name" value="DEHYDROGENASE_REDUCTASE SDR FAMILY MEMBER 7B"/>
    <property type="match status" value="1"/>
</dbReference>
<evidence type="ECO:0000313" key="6">
    <source>
        <dbReference type="EMBL" id="BAQ47935.1"/>
    </source>
</evidence>
<gene>
    <name evidence="6" type="primary">fabG</name>
    <name evidence="6" type="ORF">Maq22A_c25175</name>
</gene>
<dbReference type="EMBL" id="AP014704">
    <property type="protein sequence ID" value="BAQ47935.1"/>
    <property type="molecule type" value="Genomic_DNA"/>
</dbReference>
<dbReference type="GO" id="GO:0016020">
    <property type="term" value="C:membrane"/>
    <property type="evidence" value="ECO:0007669"/>
    <property type="project" value="TreeGrafter"/>
</dbReference>
<reference evidence="6 7" key="1">
    <citation type="journal article" date="2015" name="Genome Announc.">
        <title>Complete Genome Sequence of Methylobacterium aquaticum Strain 22A, Isolated from Racomitrium japonicum Moss.</title>
        <authorList>
            <person name="Tani A."/>
            <person name="Ogura Y."/>
            <person name="Hayashi T."/>
            <person name="Kimbara K."/>
        </authorList>
    </citation>
    <scope>NUCLEOTIDE SEQUENCE [LARGE SCALE GENOMIC DNA]</scope>
    <source>
        <strain evidence="6 7">MA-22A</strain>
    </source>
</reference>